<protein>
    <submittedName>
        <fullName evidence="1">Uncharacterized protein</fullName>
    </submittedName>
</protein>
<comment type="caution">
    <text evidence="1">The sequence shown here is derived from an EMBL/GenBank/DDBJ whole genome shotgun (WGS) entry which is preliminary data.</text>
</comment>
<dbReference type="Proteomes" id="UP000230605">
    <property type="component" value="Chromosome 8"/>
</dbReference>
<sequence>MGVETPQLALRMCQYNRNLARGLAIFPAAHDMPVLKTRSEFHMVECLDPEVFGAHRCGVRLKQRRRSRPTRAPSAVRLVGSNNSVACVYIMRAIPAAGRPGSGG</sequence>
<evidence type="ECO:0000313" key="2">
    <source>
        <dbReference type="Proteomes" id="UP000230605"/>
    </source>
</evidence>
<dbReference type="EMBL" id="LKMD01000103">
    <property type="protein sequence ID" value="PIA96306.1"/>
    <property type="molecule type" value="Genomic_DNA"/>
</dbReference>
<organism evidence="1 2">
    <name type="scientific">Cercospora beticola</name>
    <name type="common">Sugarbeet leaf spot fungus</name>
    <dbReference type="NCBI Taxonomy" id="122368"/>
    <lineage>
        <taxon>Eukaryota</taxon>
        <taxon>Fungi</taxon>
        <taxon>Dikarya</taxon>
        <taxon>Ascomycota</taxon>
        <taxon>Pezizomycotina</taxon>
        <taxon>Dothideomycetes</taxon>
        <taxon>Dothideomycetidae</taxon>
        <taxon>Mycosphaerellales</taxon>
        <taxon>Mycosphaerellaceae</taxon>
        <taxon>Cercospora</taxon>
    </lineage>
</organism>
<evidence type="ECO:0000313" key="1">
    <source>
        <dbReference type="EMBL" id="PIA96306.1"/>
    </source>
</evidence>
<accession>A0A2G5HUU0</accession>
<reference evidence="1 2" key="1">
    <citation type="submission" date="2015-10" db="EMBL/GenBank/DDBJ databases">
        <title>The cercosporin biosynthetic gene cluster was horizontally transferred to several fungal lineages and shown to be expanded in Cercospora beticola based on microsynteny with recipient genomes.</title>
        <authorList>
            <person name="De Jonge R."/>
            <person name="Ebert M.K."/>
            <person name="Suttle J.C."/>
            <person name="Jurick Ii W.M."/>
            <person name="Secor G.A."/>
            <person name="Thomma B.P."/>
            <person name="Van De Peer Y."/>
            <person name="Bolton M.D."/>
        </authorList>
    </citation>
    <scope>NUCLEOTIDE SEQUENCE [LARGE SCALE GENOMIC DNA]</scope>
    <source>
        <strain evidence="1 2">09-40</strain>
    </source>
</reference>
<proteinExistence type="predicted"/>
<name>A0A2G5HUU0_CERBT</name>
<gene>
    <name evidence="1" type="ORF">CB0940_10575</name>
</gene>
<dbReference type="AlphaFoldDB" id="A0A2G5HUU0"/>